<feature type="domain" description="Ig-like" evidence="8">
    <location>
        <begin position="29"/>
        <end position="128"/>
    </location>
</feature>
<proteinExistence type="predicted"/>
<dbReference type="InterPro" id="IPR007110">
    <property type="entry name" value="Ig-like_dom"/>
</dbReference>
<evidence type="ECO:0000256" key="7">
    <source>
        <dbReference type="SAM" id="SignalP"/>
    </source>
</evidence>
<name>A0ABK0L9B0_RAT</name>
<evidence type="ECO:0000256" key="4">
    <source>
        <dbReference type="ARBA" id="ARBA00023170"/>
    </source>
</evidence>
<keyword evidence="10" id="KW-1185">Reference proteome</keyword>
<evidence type="ECO:0000313" key="9">
    <source>
        <dbReference type="Ensembl" id="ENSRNOP00000101593.1"/>
    </source>
</evidence>
<organism evidence="9 10">
    <name type="scientific">Rattus norvegicus</name>
    <name type="common">Rat</name>
    <dbReference type="NCBI Taxonomy" id="10116"/>
    <lineage>
        <taxon>Eukaryota</taxon>
        <taxon>Metazoa</taxon>
        <taxon>Chordata</taxon>
        <taxon>Craniata</taxon>
        <taxon>Vertebrata</taxon>
        <taxon>Euteleostomi</taxon>
        <taxon>Mammalia</taxon>
        <taxon>Eutheria</taxon>
        <taxon>Euarchontoglires</taxon>
        <taxon>Glires</taxon>
        <taxon>Rodentia</taxon>
        <taxon>Myomorpha</taxon>
        <taxon>Muroidea</taxon>
        <taxon>Muridae</taxon>
        <taxon>Murinae</taxon>
        <taxon>Rattus</taxon>
    </lineage>
</organism>
<accession>A0ABK0L9B0</accession>
<keyword evidence="2" id="KW-0391">Immunity</keyword>
<dbReference type="SUPFAM" id="SSF48726">
    <property type="entry name" value="Immunoglobulin"/>
    <property type="match status" value="1"/>
</dbReference>
<dbReference type="InterPro" id="IPR051006">
    <property type="entry name" value="TCR_variable_domain"/>
</dbReference>
<dbReference type="PROSITE" id="PS51257">
    <property type="entry name" value="PROKAR_LIPOPROTEIN"/>
    <property type="match status" value="1"/>
</dbReference>
<evidence type="ECO:0000256" key="1">
    <source>
        <dbReference type="ARBA" id="ARBA00022729"/>
    </source>
</evidence>
<reference evidence="9" key="2">
    <citation type="submission" date="2025-08" db="UniProtKB">
        <authorList>
            <consortium name="Ensembl"/>
        </authorList>
    </citation>
    <scope>IDENTIFICATION</scope>
    <source>
        <strain evidence="9">Brown Norway</strain>
    </source>
</reference>
<evidence type="ECO:0000259" key="8">
    <source>
        <dbReference type="PROSITE" id="PS50835"/>
    </source>
</evidence>
<evidence type="ECO:0000256" key="3">
    <source>
        <dbReference type="ARBA" id="ARBA00023130"/>
    </source>
</evidence>
<feature type="signal peptide" evidence="7">
    <location>
        <begin position="1"/>
        <end position="28"/>
    </location>
</feature>
<dbReference type="InterPro" id="IPR013106">
    <property type="entry name" value="Ig_V-set"/>
</dbReference>
<keyword evidence="6" id="KW-1279">T cell receptor</keyword>
<evidence type="ECO:0000256" key="5">
    <source>
        <dbReference type="ARBA" id="ARBA00023319"/>
    </source>
</evidence>
<dbReference type="GeneTree" id="ENSGT00940000161790"/>
<evidence type="ECO:0000256" key="6">
    <source>
        <dbReference type="ARBA" id="ARBA00043266"/>
    </source>
</evidence>
<dbReference type="PANTHER" id="PTHR19343:SF25">
    <property type="entry name" value="IG-LIKE DOMAIN-CONTAINING PROTEIN"/>
    <property type="match status" value="1"/>
</dbReference>
<dbReference type="SMART" id="SM00406">
    <property type="entry name" value="IGv"/>
    <property type="match status" value="1"/>
</dbReference>
<protein>
    <recommendedName>
        <fullName evidence="8">Ig-like domain-containing protein</fullName>
    </recommendedName>
</protein>
<dbReference type="InterPro" id="IPR003599">
    <property type="entry name" value="Ig_sub"/>
</dbReference>
<evidence type="ECO:0000256" key="2">
    <source>
        <dbReference type="ARBA" id="ARBA00022859"/>
    </source>
</evidence>
<keyword evidence="1 7" id="KW-0732">Signal</keyword>
<reference evidence="9" key="3">
    <citation type="submission" date="2025-09" db="UniProtKB">
        <authorList>
            <consortium name="Ensembl"/>
        </authorList>
    </citation>
    <scope>IDENTIFICATION</scope>
    <source>
        <strain evidence="9">Brown Norway</strain>
    </source>
</reference>
<sequence length="128" mass="14421">MQKDKCHMPPRSLLCVLVVLALSGCNVAQKVTQVQSTASRQEGEDITLDCSYETSYVEYYLFWYKQLLSGEMVFLIHQISSTAEERSGRYSVVFQKSLKSISLVISASQPEDSGKYFCALSELTQCLK</sequence>
<dbReference type="PROSITE" id="PS50835">
    <property type="entry name" value="IG_LIKE"/>
    <property type="match status" value="1"/>
</dbReference>
<dbReference type="Proteomes" id="UP000002494">
    <property type="component" value="Chromosome 15"/>
</dbReference>
<dbReference type="Ensembl" id="ENSRNOT00000137772.1">
    <property type="protein sequence ID" value="ENSRNOP00000101593.1"/>
    <property type="gene ID" value="ENSRNOG00000063695.2"/>
</dbReference>
<reference evidence="9" key="1">
    <citation type="submission" date="2024-01" db="EMBL/GenBank/DDBJ databases">
        <title>GRCr8: a new rat reference genome assembly contstructed from accurate long reads and long range scaffolding.</title>
        <authorList>
            <person name="Doris P.A."/>
            <person name="Kalbfleisch T."/>
            <person name="Li K."/>
            <person name="Howe K."/>
            <person name="Wood J."/>
        </authorList>
    </citation>
    <scope>NUCLEOTIDE SEQUENCE [LARGE SCALE GENOMIC DNA]</scope>
    <source>
        <strain evidence="9">Brown Norway</strain>
    </source>
</reference>
<dbReference type="PANTHER" id="PTHR19343">
    <property type="entry name" value="T CELL RECEPTOR ALPHA VARIABLE 1-2"/>
    <property type="match status" value="1"/>
</dbReference>
<dbReference type="Pfam" id="PF07686">
    <property type="entry name" value="V-set"/>
    <property type="match status" value="1"/>
</dbReference>
<dbReference type="SMART" id="SM00409">
    <property type="entry name" value="IG"/>
    <property type="match status" value="1"/>
</dbReference>
<keyword evidence="4" id="KW-0675">Receptor</keyword>
<keyword evidence="3" id="KW-1064">Adaptive immunity</keyword>
<evidence type="ECO:0000313" key="10">
    <source>
        <dbReference type="Proteomes" id="UP000002494"/>
    </source>
</evidence>
<dbReference type="InterPro" id="IPR013783">
    <property type="entry name" value="Ig-like_fold"/>
</dbReference>
<dbReference type="Gene3D" id="2.60.40.10">
    <property type="entry name" value="Immunoglobulins"/>
    <property type="match status" value="1"/>
</dbReference>
<dbReference type="InterPro" id="IPR036179">
    <property type="entry name" value="Ig-like_dom_sf"/>
</dbReference>
<keyword evidence="5" id="KW-0393">Immunoglobulin domain</keyword>
<feature type="chain" id="PRO_5045116639" description="Ig-like domain-containing protein" evidence="7">
    <location>
        <begin position="29"/>
        <end position="128"/>
    </location>
</feature>